<evidence type="ECO:0000259" key="1">
    <source>
        <dbReference type="Pfam" id="PF05099"/>
    </source>
</evidence>
<dbReference type="InterPro" id="IPR007791">
    <property type="entry name" value="DjlA_N"/>
</dbReference>
<evidence type="ECO:0000313" key="2">
    <source>
        <dbReference type="EMBL" id="RAV98737.1"/>
    </source>
</evidence>
<dbReference type="SUPFAM" id="SSF158682">
    <property type="entry name" value="TerB-like"/>
    <property type="match status" value="1"/>
</dbReference>
<proteinExistence type="predicted"/>
<dbReference type="Pfam" id="PF05099">
    <property type="entry name" value="TerB"/>
    <property type="match status" value="1"/>
</dbReference>
<sequence length="129" mass="14873">MSIVMDLMKIFKTDTEGIRRSHVKNLVTVAMADGEVDRDEWSLLVTIAKRLGVSEDEITTIRNNPDGVQFVPPKKYEDRVQQLQDLVSVMTIDSLINLRELELCKKISLRLDILPQMVDEILERNFSRT</sequence>
<keyword evidence="3" id="KW-1185">Reference proteome</keyword>
<dbReference type="OrthoDB" id="981083at2"/>
<gene>
    <name evidence="2" type="ORF">DQQ10_22230</name>
</gene>
<dbReference type="Gene3D" id="1.10.3680.10">
    <property type="entry name" value="TerB-like"/>
    <property type="match status" value="1"/>
</dbReference>
<protein>
    <recommendedName>
        <fullName evidence="1">Co-chaperone DjlA N-terminal domain-containing protein</fullName>
    </recommendedName>
</protein>
<accession>A0A364XWG5</accession>
<evidence type="ECO:0000313" key="3">
    <source>
        <dbReference type="Proteomes" id="UP000251889"/>
    </source>
</evidence>
<feature type="domain" description="Co-chaperone DjlA N-terminal" evidence="1">
    <location>
        <begin position="16"/>
        <end position="62"/>
    </location>
</feature>
<organism evidence="2 3">
    <name type="scientific">Pseudochryseolinea flava</name>
    <dbReference type="NCBI Taxonomy" id="2059302"/>
    <lineage>
        <taxon>Bacteria</taxon>
        <taxon>Pseudomonadati</taxon>
        <taxon>Bacteroidota</taxon>
        <taxon>Cytophagia</taxon>
        <taxon>Cytophagales</taxon>
        <taxon>Fulvivirgaceae</taxon>
        <taxon>Pseudochryseolinea</taxon>
    </lineage>
</organism>
<dbReference type="Proteomes" id="UP000251889">
    <property type="component" value="Unassembled WGS sequence"/>
</dbReference>
<dbReference type="EMBL" id="QMFY01000015">
    <property type="protein sequence ID" value="RAV98737.1"/>
    <property type="molecule type" value="Genomic_DNA"/>
</dbReference>
<reference evidence="2 3" key="1">
    <citation type="submission" date="2018-06" db="EMBL/GenBank/DDBJ databases">
        <title>Chryseolinea flavus sp. nov., a member of the phylum Bacteroidetes isolated from soil.</title>
        <authorList>
            <person name="Li Y."/>
            <person name="Wang J."/>
        </authorList>
    </citation>
    <scope>NUCLEOTIDE SEQUENCE [LARGE SCALE GENOMIC DNA]</scope>
    <source>
        <strain evidence="2 3">SDU1-6</strain>
    </source>
</reference>
<dbReference type="InterPro" id="IPR029024">
    <property type="entry name" value="TerB-like"/>
</dbReference>
<dbReference type="AlphaFoldDB" id="A0A364XWG5"/>
<comment type="caution">
    <text evidence="2">The sequence shown here is derived from an EMBL/GenBank/DDBJ whole genome shotgun (WGS) entry which is preliminary data.</text>
</comment>
<name>A0A364XWG5_9BACT</name>